<name>A0ABX5KY35_9GAMM</name>
<keyword evidence="2 7" id="KW-0813">Transport</keyword>
<evidence type="ECO:0000256" key="2">
    <source>
        <dbReference type="ARBA" id="ARBA00022448"/>
    </source>
</evidence>
<evidence type="ECO:0000256" key="4">
    <source>
        <dbReference type="ARBA" id="ARBA00022989"/>
    </source>
</evidence>
<keyword evidence="4 8" id="KW-1133">Transmembrane helix</keyword>
<feature type="domain" description="GtrA/DPMS transmembrane" evidence="9">
    <location>
        <begin position="4"/>
        <end position="113"/>
    </location>
</feature>
<dbReference type="InterPro" id="IPR007267">
    <property type="entry name" value="GtrA_DPMS_TM"/>
</dbReference>
<organism evidence="10 11">
    <name type="scientific">Ignatzschineria cameli</name>
    <dbReference type="NCBI Taxonomy" id="2182793"/>
    <lineage>
        <taxon>Bacteria</taxon>
        <taxon>Pseudomonadati</taxon>
        <taxon>Pseudomonadota</taxon>
        <taxon>Gammaproteobacteria</taxon>
        <taxon>Cardiobacteriales</taxon>
        <taxon>Ignatzschineriaceae</taxon>
        <taxon>Ignatzschineria</taxon>
    </lineage>
</organism>
<feature type="transmembrane region" description="Helical" evidence="8">
    <location>
        <begin position="88"/>
        <end position="107"/>
    </location>
</feature>
<feature type="transmembrane region" description="Helical" evidence="8">
    <location>
        <begin position="33"/>
        <end position="50"/>
    </location>
</feature>
<sequence length="114" mass="13181">MFLRYVSIGVLNTLLHWVVFLLLFYLLGMNQGLANLFAFLTAVTLSFFMNARFTFNKNPTGLRYFLFIVFMGILSYLIGSTVQYLDLYPIFTLILFSGLSLVLGYLYSKLVVFR</sequence>
<evidence type="ECO:0000256" key="1">
    <source>
        <dbReference type="ARBA" id="ARBA00004141"/>
    </source>
</evidence>
<comment type="function">
    <text evidence="6 7">Involved in O antigen modification. Involved in the translocation of bactoprenol-linked glucose across the cytoplasmic membrane.</text>
</comment>
<evidence type="ECO:0000313" key="11">
    <source>
        <dbReference type="Proteomes" id="UP000245217"/>
    </source>
</evidence>
<dbReference type="Proteomes" id="UP000245217">
    <property type="component" value="Unassembled WGS sequence"/>
</dbReference>
<dbReference type="PIRSF" id="PIRSF006298">
    <property type="entry name" value="GtrA_prd"/>
    <property type="match status" value="1"/>
</dbReference>
<accession>A0ABX5KY35</accession>
<dbReference type="RefSeq" id="WP_109202191.1">
    <property type="nucleotide sequence ID" value="NZ_QEWS01000018.1"/>
</dbReference>
<proteinExistence type="inferred from homology"/>
<evidence type="ECO:0000256" key="8">
    <source>
        <dbReference type="SAM" id="Phobius"/>
    </source>
</evidence>
<evidence type="ECO:0000256" key="7">
    <source>
        <dbReference type="PIRNR" id="PIRNR006298"/>
    </source>
</evidence>
<comment type="subcellular location">
    <subcellularLocation>
        <location evidence="1">Membrane</location>
        <topology evidence="1">Multi-pass membrane protein</topology>
    </subcellularLocation>
</comment>
<evidence type="ECO:0000256" key="5">
    <source>
        <dbReference type="ARBA" id="ARBA00023136"/>
    </source>
</evidence>
<dbReference type="Pfam" id="PF04138">
    <property type="entry name" value="GtrA_DPMS_TM"/>
    <property type="match status" value="1"/>
</dbReference>
<reference evidence="11" key="1">
    <citation type="submission" date="2018-05" db="EMBL/GenBank/DDBJ databases">
        <title>Ignatzschineria dubaiensis sp. nov., isolated from necrotic foot tissues of dromedaries (Camelus dromedarius) and associated maggots in Dubai, United Arab Emirates.</title>
        <authorList>
            <person name="Tsang C.C."/>
            <person name="Tang J.Y.M."/>
            <person name="Fong J.Y.H."/>
            <person name="Kinne J."/>
            <person name="Lee H.H."/>
            <person name="Joseph M."/>
            <person name="Jose S."/>
            <person name="Schuster R.K."/>
            <person name="Tang Y."/>
            <person name="Sivakumar S."/>
            <person name="Chen J.H.K."/>
            <person name="Teng J.L.L."/>
            <person name="Lau S.K.P."/>
            <person name="Wernery U."/>
            <person name="Woo P.C.Y."/>
        </authorList>
    </citation>
    <scope>NUCLEOTIDE SEQUENCE [LARGE SCALE GENOMIC DNA]</scope>
    <source>
        <strain evidence="11">UAE-HKU58</strain>
    </source>
</reference>
<evidence type="ECO:0000259" key="9">
    <source>
        <dbReference type="Pfam" id="PF04138"/>
    </source>
</evidence>
<keyword evidence="5 8" id="KW-0472">Membrane</keyword>
<evidence type="ECO:0000256" key="3">
    <source>
        <dbReference type="ARBA" id="ARBA00022692"/>
    </source>
</evidence>
<dbReference type="PANTHER" id="PTHR38459:SF1">
    <property type="entry name" value="PROPHAGE BACTOPRENOL-LINKED GLUCOSE TRANSLOCASE HOMOLOG"/>
    <property type="match status" value="1"/>
</dbReference>
<keyword evidence="3 8" id="KW-0812">Transmembrane</keyword>
<dbReference type="InterPro" id="IPR051401">
    <property type="entry name" value="GtrA_CellWall_Glycosyl"/>
</dbReference>
<protein>
    <recommendedName>
        <fullName evidence="7">Bactoprenol-linked glucose translocase</fullName>
    </recommendedName>
</protein>
<gene>
    <name evidence="10" type="ORF">DC078_08895</name>
</gene>
<comment type="similarity">
    <text evidence="7">Belongs to the gtrA family.</text>
</comment>
<feature type="transmembrane region" description="Helical" evidence="8">
    <location>
        <begin position="5"/>
        <end position="27"/>
    </location>
</feature>
<evidence type="ECO:0000256" key="6">
    <source>
        <dbReference type="ARBA" id="ARBA00025595"/>
    </source>
</evidence>
<dbReference type="EMBL" id="QEWV01000010">
    <property type="protein sequence ID" value="PWD90194.1"/>
    <property type="molecule type" value="Genomic_DNA"/>
</dbReference>
<evidence type="ECO:0000313" key="10">
    <source>
        <dbReference type="EMBL" id="PWD90194.1"/>
    </source>
</evidence>
<dbReference type="InterPro" id="IPR016480">
    <property type="entry name" value="Glc_translocase_bactprenl-link"/>
</dbReference>
<feature type="transmembrane region" description="Helical" evidence="8">
    <location>
        <begin position="62"/>
        <end position="82"/>
    </location>
</feature>
<keyword evidence="11" id="KW-1185">Reference proteome</keyword>
<comment type="caution">
    <text evidence="10">The sequence shown here is derived from an EMBL/GenBank/DDBJ whole genome shotgun (WGS) entry which is preliminary data.</text>
</comment>
<dbReference type="PANTHER" id="PTHR38459">
    <property type="entry name" value="PROPHAGE BACTOPRENOL-LINKED GLUCOSE TRANSLOCASE HOMOLOG"/>
    <property type="match status" value="1"/>
</dbReference>